<name>A0A2R7Y3R1_9CREN</name>
<evidence type="ECO:0000256" key="8">
    <source>
        <dbReference type="ARBA" id="ARBA00033392"/>
    </source>
</evidence>
<evidence type="ECO:0000256" key="1">
    <source>
        <dbReference type="ARBA" id="ARBA00012807"/>
    </source>
</evidence>
<proteinExistence type="predicted"/>
<dbReference type="EMBL" id="NBVN01000004">
    <property type="protein sequence ID" value="PUA32196.1"/>
    <property type="molecule type" value="Genomic_DNA"/>
</dbReference>
<feature type="domain" description="SAM-dependent methyltransferase TRM5/TYW2-type" evidence="10">
    <location>
        <begin position="101"/>
        <end position="350"/>
    </location>
</feature>
<dbReference type="PANTHER" id="PTHR23245">
    <property type="entry name" value="TRNA METHYLTRANSFERASE"/>
    <property type="match status" value="1"/>
</dbReference>
<evidence type="ECO:0000256" key="6">
    <source>
        <dbReference type="ARBA" id="ARBA00022694"/>
    </source>
</evidence>
<keyword evidence="3" id="KW-0489">Methyltransferase</keyword>
<accession>A0A2R7Y3R1</accession>
<dbReference type="PANTHER" id="PTHR23245:SF36">
    <property type="entry name" value="TRNA (GUANINE(37)-N1)-METHYLTRANSFERASE"/>
    <property type="match status" value="1"/>
</dbReference>
<keyword evidence="6" id="KW-0819">tRNA processing</keyword>
<evidence type="ECO:0000256" key="7">
    <source>
        <dbReference type="ARBA" id="ARBA00029736"/>
    </source>
</evidence>
<evidence type="ECO:0000256" key="4">
    <source>
        <dbReference type="ARBA" id="ARBA00022679"/>
    </source>
</evidence>
<organism evidence="11 12">
    <name type="scientific">Zestosphaera tikiterensis</name>
    <dbReference type="NCBI Taxonomy" id="1973259"/>
    <lineage>
        <taxon>Archaea</taxon>
        <taxon>Thermoproteota</taxon>
        <taxon>Thermoprotei</taxon>
        <taxon>Desulfurococcales</taxon>
        <taxon>Desulfurococcaceae</taxon>
        <taxon>Zestosphaera</taxon>
    </lineage>
</organism>
<protein>
    <recommendedName>
        <fullName evidence="1">tRNA (guanine(37)-N(1))-methyltransferase</fullName>
        <ecNumber evidence="1">2.1.1.228</ecNumber>
    </recommendedName>
    <alternativeName>
        <fullName evidence="7">M1G-methyltransferase</fullName>
    </alternativeName>
    <alternativeName>
        <fullName evidence="8">tRNA [GM37] methyltransferase</fullName>
    </alternativeName>
</protein>
<keyword evidence="5" id="KW-0949">S-adenosyl-L-methionine</keyword>
<comment type="catalytic activity">
    <reaction evidence="9">
        <text>guanosine(37) in tRNA + S-adenosyl-L-methionine = N(1)-methylguanosine(37) in tRNA + S-adenosyl-L-homocysteine + H(+)</text>
        <dbReference type="Rhea" id="RHEA:36899"/>
        <dbReference type="Rhea" id="RHEA-COMP:10145"/>
        <dbReference type="Rhea" id="RHEA-COMP:10147"/>
        <dbReference type="ChEBI" id="CHEBI:15378"/>
        <dbReference type="ChEBI" id="CHEBI:57856"/>
        <dbReference type="ChEBI" id="CHEBI:59789"/>
        <dbReference type="ChEBI" id="CHEBI:73542"/>
        <dbReference type="ChEBI" id="CHEBI:74269"/>
        <dbReference type="EC" id="2.1.1.228"/>
    </reaction>
</comment>
<evidence type="ECO:0000256" key="9">
    <source>
        <dbReference type="ARBA" id="ARBA00047783"/>
    </source>
</evidence>
<comment type="caution">
    <text evidence="11">The sequence shown here is derived from an EMBL/GenBank/DDBJ whole genome shotgun (WGS) entry which is preliminary data.</text>
</comment>
<dbReference type="SUPFAM" id="SSF53335">
    <property type="entry name" value="S-adenosyl-L-methionine-dependent methyltransferases"/>
    <property type="match status" value="1"/>
</dbReference>
<dbReference type="Pfam" id="PF25133">
    <property type="entry name" value="TYW2_N_2"/>
    <property type="match status" value="1"/>
</dbReference>
<gene>
    <name evidence="11" type="ORF">B7O98_05875</name>
</gene>
<evidence type="ECO:0000256" key="2">
    <source>
        <dbReference type="ARBA" id="ARBA00022490"/>
    </source>
</evidence>
<dbReference type="GO" id="GO:0005737">
    <property type="term" value="C:cytoplasm"/>
    <property type="evidence" value="ECO:0007669"/>
    <property type="project" value="TreeGrafter"/>
</dbReference>
<dbReference type="FunFam" id="3.30.300.110:FF:000001">
    <property type="entry name" value="tRNA (guanine(37)-N1)-methyltransferase"/>
    <property type="match status" value="1"/>
</dbReference>
<keyword evidence="2" id="KW-0963">Cytoplasm</keyword>
<dbReference type="Gene3D" id="3.30.300.110">
    <property type="entry name" value="Met-10+ protein-like domains"/>
    <property type="match status" value="1"/>
</dbReference>
<sequence>MESPLMFKCVKVYKRHAEEVLKVLRDFNLLAKGVKVKRVDDYVLIPVVDEVSEDELKDVLNNFNFAICEDSFEKTTFKLSFKDILKDSIPPEVLDMIPNSYDIIGDIAIIRLPSEALSYGPLIGEAISKVAKNVKVVYASGFTEGPFRVKPLKHLFGEERSKTIHREYGIRMWVDVAKTYFNPSLAEEHKRIADFVKDGEVVGDLFCGVGSFTLHIVTRKKATVISVDLNPEAVKCLIDSLSLNFKNIIGVAIPMLADVGFALEVFKDNFFDRVIMNLPHEAFKYVPKAIEKVKCGGVLHVYSVARNPEEAVKQALENLTIEKVQVLSSSEVLEYAPRKYIYRVDLIKYCFNSSN</sequence>
<evidence type="ECO:0000259" key="10">
    <source>
        <dbReference type="PROSITE" id="PS51684"/>
    </source>
</evidence>
<dbReference type="InterPro" id="IPR040601">
    <property type="entry name" value="Trm5a/b_N"/>
</dbReference>
<evidence type="ECO:0000256" key="5">
    <source>
        <dbReference type="ARBA" id="ARBA00022691"/>
    </source>
</evidence>
<dbReference type="GO" id="GO:0002939">
    <property type="term" value="P:tRNA N1-guanine methylation"/>
    <property type="evidence" value="ECO:0007669"/>
    <property type="project" value="TreeGrafter"/>
</dbReference>
<dbReference type="Pfam" id="PF18093">
    <property type="entry name" value="Trm5_N"/>
    <property type="match status" value="1"/>
</dbReference>
<dbReference type="InterPro" id="IPR030382">
    <property type="entry name" value="MeTrfase_TRM5/TYW2"/>
</dbReference>
<dbReference type="Gene3D" id="3.40.50.150">
    <property type="entry name" value="Vaccinia Virus protein VP39"/>
    <property type="match status" value="1"/>
</dbReference>
<dbReference type="Gene3D" id="3.30.70.2580">
    <property type="match status" value="1"/>
</dbReference>
<dbReference type="PROSITE" id="PS51684">
    <property type="entry name" value="SAM_MT_TRM5_TYW2"/>
    <property type="match status" value="1"/>
</dbReference>
<dbReference type="AlphaFoldDB" id="A0A2R7Y3R1"/>
<keyword evidence="4" id="KW-0808">Transferase</keyword>
<evidence type="ECO:0000313" key="11">
    <source>
        <dbReference type="EMBL" id="PUA32196.1"/>
    </source>
</evidence>
<reference evidence="11 12" key="1">
    <citation type="journal article" date="2018" name="Syst. Appl. Microbiol.">
        <title>A new symbiotic nanoarchaeote (Candidatus Nanoclepta minutus) and its host (Zestosphaera tikiterensis gen. nov., sp. nov.) from a New Zealand hot spring.</title>
        <authorList>
            <person name="St John E."/>
            <person name="Liu Y."/>
            <person name="Podar M."/>
            <person name="Stott M.B."/>
            <person name="Meneghin J."/>
            <person name="Chen Z."/>
            <person name="Lagutin K."/>
            <person name="Mitchell K."/>
            <person name="Reysenbach A.L."/>
        </authorList>
    </citation>
    <scope>NUCLEOTIDE SEQUENCE [LARGE SCALE GENOMIC DNA]</scope>
    <source>
        <strain evidence="11">NZ3</strain>
    </source>
</reference>
<dbReference type="InterPro" id="IPR056744">
    <property type="entry name" value="TRM5/TYW2-like_N"/>
</dbReference>
<evidence type="ECO:0000313" key="12">
    <source>
        <dbReference type="Proteomes" id="UP000244093"/>
    </source>
</evidence>
<dbReference type="CDD" id="cd02440">
    <property type="entry name" value="AdoMet_MTases"/>
    <property type="match status" value="1"/>
</dbReference>
<dbReference type="EC" id="2.1.1.228" evidence="1"/>
<dbReference type="GO" id="GO:0052906">
    <property type="term" value="F:tRNA (guanine(37)-N1)-methyltransferase activity"/>
    <property type="evidence" value="ECO:0007669"/>
    <property type="project" value="UniProtKB-EC"/>
</dbReference>
<dbReference type="Pfam" id="PF02475">
    <property type="entry name" value="TRM5-TYW2_MTfase"/>
    <property type="match status" value="1"/>
</dbReference>
<dbReference type="Proteomes" id="UP000244093">
    <property type="component" value="Unassembled WGS sequence"/>
</dbReference>
<dbReference type="InterPro" id="IPR056743">
    <property type="entry name" value="TRM5-TYW2-like_MTfase"/>
</dbReference>
<dbReference type="InterPro" id="IPR029063">
    <property type="entry name" value="SAM-dependent_MTases_sf"/>
</dbReference>
<evidence type="ECO:0000256" key="3">
    <source>
        <dbReference type="ARBA" id="ARBA00022603"/>
    </source>
</evidence>